<dbReference type="EMBL" id="BK032541">
    <property type="protein sequence ID" value="DAF46607.1"/>
    <property type="molecule type" value="Genomic_DNA"/>
</dbReference>
<accession>A0A8S5S7F7</accession>
<organism evidence="1">
    <name type="scientific">Siphoviridae sp. ctqwY3</name>
    <dbReference type="NCBI Taxonomy" id="2827951"/>
    <lineage>
        <taxon>Viruses</taxon>
        <taxon>Duplodnaviria</taxon>
        <taxon>Heunggongvirae</taxon>
        <taxon>Uroviricota</taxon>
        <taxon>Caudoviricetes</taxon>
    </lineage>
</organism>
<name>A0A8S5S7F7_9CAUD</name>
<evidence type="ECO:0000313" key="1">
    <source>
        <dbReference type="EMBL" id="DAF46607.1"/>
    </source>
</evidence>
<proteinExistence type="predicted"/>
<reference evidence="1" key="1">
    <citation type="journal article" date="2021" name="Proc. Natl. Acad. Sci. U.S.A.">
        <title>A Catalog of Tens of Thousands of Viruses from Human Metagenomes Reveals Hidden Associations with Chronic Diseases.</title>
        <authorList>
            <person name="Tisza M.J."/>
            <person name="Buck C.B."/>
        </authorList>
    </citation>
    <scope>NUCLEOTIDE SEQUENCE</scope>
    <source>
        <strain evidence="1">CtqwY3</strain>
    </source>
</reference>
<sequence length="56" mass="6766">MKTLINRFKIYRSRKQELKIINSLIKATWNYSDYYKLNKDKTIEKLGELLKMIGGR</sequence>
<protein>
    <submittedName>
        <fullName evidence="1">Uncharacterized protein</fullName>
    </submittedName>
</protein>